<dbReference type="RefSeq" id="WP_171197905.1">
    <property type="nucleotide sequence ID" value="NZ_JABEND010000001.1"/>
</dbReference>
<accession>A0A849ABE8</accession>
<evidence type="ECO:0000313" key="3">
    <source>
        <dbReference type="EMBL" id="NNG34232.1"/>
    </source>
</evidence>
<evidence type="ECO:0000256" key="1">
    <source>
        <dbReference type="SAM" id="MobiDB-lite"/>
    </source>
</evidence>
<protein>
    <submittedName>
        <fullName evidence="3">Ferritin-like domain-containing protein</fullName>
    </submittedName>
</protein>
<dbReference type="Pfam" id="PF14530">
    <property type="entry name" value="DUF4439"/>
    <property type="match status" value="1"/>
</dbReference>
<evidence type="ECO:0000259" key="2">
    <source>
        <dbReference type="Pfam" id="PF14530"/>
    </source>
</evidence>
<dbReference type="EMBL" id="JABEND010000001">
    <property type="protein sequence ID" value="NNG34232.1"/>
    <property type="molecule type" value="Genomic_DNA"/>
</dbReference>
<feature type="region of interest" description="Disordered" evidence="1">
    <location>
        <begin position="1"/>
        <end position="34"/>
    </location>
</feature>
<reference evidence="3 4" key="1">
    <citation type="submission" date="2020-05" db="EMBL/GenBank/DDBJ databases">
        <title>Nakamurella sp. DB0629 isolated from air conditioner.</title>
        <authorList>
            <person name="Kim D.H."/>
            <person name="Kim D.-U."/>
        </authorList>
    </citation>
    <scope>NUCLEOTIDE SEQUENCE [LARGE SCALE GENOMIC DNA]</scope>
    <source>
        <strain evidence="3 4">DB0629</strain>
    </source>
</reference>
<evidence type="ECO:0000313" key="4">
    <source>
        <dbReference type="Proteomes" id="UP000562984"/>
    </source>
</evidence>
<organism evidence="3 4">
    <name type="scientific">Nakamurella aerolata</name>
    <dbReference type="NCBI Taxonomy" id="1656892"/>
    <lineage>
        <taxon>Bacteria</taxon>
        <taxon>Bacillati</taxon>
        <taxon>Actinomycetota</taxon>
        <taxon>Actinomycetes</taxon>
        <taxon>Nakamurellales</taxon>
        <taxon>Nakamurellaceae</taxon>
        <taxon>Nakamurella</taxon>
    </lineage>
</organism>
<dbReference type="InterPro" id="IPR009078">
    <property type="entry name" value="Ferritin-like_SF"/>
</dbReference>
<dbReference type="AlphaFoldDB" id="A0A849ABE8"/>
<name>A0A849ABE8_9ACTN</name>
<comment type="caution">
    <text evidence="3">The sequence shown here is derived from an EMBL/GenBank/DDBJ whole genome shotgun (WGS) entry which is preliminary data.</text>
</comment>
<dbReference type="InterPro" id="IPR029447">
    <property type="entry name" value="DUF4439"/>
</dbReference>
<dbReference type="CDD" id="cd00657">
    <property type="entry name" value="Ferritin_like"/>
    <property type="match status" value="1"/>
</dbReference>
<proteinExistence type="predicted"/>
<feature type="domain" description="DUF4439" evidence="2">
    <location>
        <begin position="38"/>
        <end position="170"/>
    </location>
</feature>
<dbReference type="Gene3D" id="1.20.1260.10">
    <property type="match status" value="1"/>
</dbReference>
<dbReference type="InterPro" id="IPR012347">
    <property type="entry name" value="Ferritin-like"/>
</dbReference>
<keyword evidence="4" id="KW-1185">Reference proteome</keyword>
<dbReference type="Proteomes" id="UP000562984">
    <property type="component" value="Unassembled WGS sequence"/>
</dbReference>
<gene>
    <name evidence="3" type="ORF">HKD39_00555</name>
</gene>
<sequence length="172" mass="18004">MGAGSGAATSQAPPEVSVGPQSPESAQPMPLDKTATTAVQTALRTENAAIWAYALVAASDKDDIAVTGSMVAAHRVRRDATAGLLVAAKQEAPPPAPAYRVPKVSNQAQARELAIQIESDCAAAWRNVVGSTDNADLRRLAAQVLLETANRLVRWRQLAKADPVTVAFPGER</sequence>
<dbReference type="SUPFAM" id="SSF47240">
    <property type="entry name" value="Ferritin-like"/>
    <property type="match status" value="1"/>
</dbReference>